<gene>
    <name evidence="3" type="ORF">GCM10011496_10420</name>
</gene>
<feature type="domain" description="Response regulatory" evidence="2">
    <location>
        <begin position="11"/>
        <end position="163"/>
    </location>
</feature>
<protein>
    <recommendedName>
        <fullName evidence="2">Response regulatory domain-containing protein</fullName>
    </recommendedName>
</protein>
<proteinExistence type="predicted"/>
<evidence type="ECO:0000313" key="3">
    <source>
        <dbReference type="EMBL" id="GGA91436.1"/>
    </source>
</evidence>
<comment type="caution">
    <text evidence="3">The sequence shown here is derived from an EMBL/GenBank/DDBJ whole genome shotgun (WGS) entry which is preliminary data.</text>
</comment>
<name>A0A916WDS7_9BURK</name>
<sequence>MSFPLFHRPGAVVFLDDDPDYLEMLAMVLPRHWHIRLFLRPRTCINQLQQEPPQWEADAWAQQEIIDNWRAGSPLIPQILQYWSTRSDPYGFTHVCVFDYAMPGMDGLQALSELTDWPGGRVLLTGQADEHVAVSAFNRGLIDQFIAKQTPDISQHLISMVQRMLDRPQLRHTQTWRAALTQPQQALLQVPSVARQLTSVATDQWVEYVVIGEPFGILGMNAEGLVSWLQLEPASGLAELAELAESQGMDANCAADIRNGQQLVDLELQQALKRTGPPGMAPAFSIGHEGSMLAAMFPLELPSSERQWTGYAKWLKKNGPRTVQD</sequence>
<evidence type="ECO:0000256" key="1">
    <source>
        <dbReference type="PROSITE-ProRule" id="PRU00169"/>
    </source>
</evidence>
<dbReference type="Proteomes" id="UP000620596">
    <property type="component" value="Unassembled WGS sequence"/>
</dbReference>
<accession>A0A916WDS7</accession>
<dbReference type="Gene3D" id="3.40.50.2300">
    <property type="match status" value="1"/>
</dbReference>
<dbReference type="RefSeq" id="WP_188707293.1">
    <property type="nucleotide sequence ID" value="NZ_BMIG01000003.1"/>
</dbReference>
<reference evidence="3" key="1">
    <citation type="journal article" date="2014" name="Int. J. Syst. Evol. Microbiol.">
        <title>Complete genome sequence of Corynebacterium casei LMG S-19264T (=DSM 44701T), isolated from a smear-ripened cheese.</title>
        <authorList>
            <consortium name="US DOE Joint Genome Institute (JGI-PGF)"/>
            <person name="Walter F."/>
            <person name="Albersmeier A."/>
            <person name="Kalinowski J."/>
            <person name="Ruckert C."/>
        </authorList>
    </citation>
    <scope>NUCLEOTIDE SEQUENCE</scope>
    <source>
        <strain evidence="3">CGMCC 1.15322</strain>
    </source>
</reference>
<evidence type="ECO:0000313" key="4">
    <source>
        <dbReference type="Proteomes" id="UP000620596"/>
    </source>
</evidence>
<dbReference type="PROSITE" id="PS50110">
    <property type="entry name" value="RESPONSE_REGULATORY"/>
    <property type="match status" value="1"/>
</dbReference>
<feature type="modified residue" description="4-aspartylphosphate" evidence="1">
    <location>
        <position position="99"/>
    </location>
</feature>
<reference evidence="3" key="2">
    <citation type="submission" date="2020-09" db="EMBL/GenBank/DDBJ databases">
        <authorList>
            <person name="Sun Q."/>
            <person name="Zhou Y."/>
        </authorList>
    </citation>
    <scope>NUCLEOTIDE SEQUENCE</scope>
    <source>
        <strain evidence="3">CGMCC 1.15322</strain>
    </source>
</reference>
<dbReference type="SUPFAM" id="SSF52172">
    <property type="entry name" value="CheY-like"/>
    <property type="match status" value="1"/>
</dbReference>
<dbReference type="AlphaFoldDB" id="A0A916WDS7"/>
<dbReference type="GO" id="GO:0000160">
    <property type="term" value="P:phosphorelay signal transduction system"/>
    <property type="evidence" value="ECO:0007669"/>
    <property type="project" value="InterPro"/>
</dbReference>
<dbReference type="InterPro" id="IPR001789">
    <property type="entry name" value="Sig_transdc_resp-reg_receiver"/>
</dbReference>
<dbReference type="InterPro" id="IPR011006">
    <property type="entry name" value="CheY-like_superfamily"/>
</dbReference>
<evidence type="ECO:0000259" key="2">
    <source>
        <dbReference type="PROSITE" id="PS50110"/>
    </source>
</evidence>
<organism evidence="3 4">
    <name type="scientific">Polaromonas eurypsychrophila</name>
    <dbReference type="NCBI Taxonomy" id="1614635"/>
    <lineage>
        <taxon>Bacteria</taxon>
        <taxon>Pseudomonadati</taxon>
        <taxon>Pseudomonadota</taxon>
        <taxon>Betaproteobacteria</taxon>
        <taxon>Burkholderiales</taxon>
        <taxon>Comamonadaceae</taxon>
        <taxon>Polaromonas</taxon>
    </lineage>
</organism>
<keyword evidence="1" id="KW-0597">Phosphoprotein</keyword>
<keyword evidence="4" id="KW-1185">Reference proteome</keyword>
<dbReference type="EMBL" id="BMIG01000003">
    <property type="protein sequence ID" value="GGA91436.1"/>
    <property type="molecule type" value="Genomic_DNA"/>
</dbReference>